<organism evidence="10">
    <name type="scientific">Timema monikensis</name>
    <dbReference type="NCBI Taxonomy" id="170555"/>
    <lineage>
        <taxon>Eukaryota</taxon>
        <taxon>Metazoa</taxon>
        <taxon>Ecdysozoa</taxon>
        <taxon>Arthropoda</taxon>
        <taxon>Hexapoda</taxon>
        <taxon>Insecta</taxon>
        <taxon>Pterygota</taxon>
        <taxon>Neoptera</taxon>
        <taxon>Polyneoptera</taxon>
        <taxon>Phasmatodea</taxon>
        <taxon>Timematodea</taxon>
        <taxon>Timematoidea</taxon>
        <taxon>Timematidae</taxon>
        <taxon>Timema</taxon>
    </lineage>
</organism>
<reference evidence="10" key="1">
    <citation type="submission" date="2020-11" db="EMBL/GenBank/DDBJ databases">
        <authorList>
            <person name="Tran Van P."/>
        </authorList>
    </citation>
    <scope>NUCLEOTIDE SEQUENCE</scope>
</reference>
<dbReference type="SMART" id="SM00320">
    <property type="entry name" value="WD40"/>
    <property type="match status" value="5"/>
</dbReference>
<evidence type="ECO:0000256" key="3">
    <source>
        <dbReference type="ARBA" id="ARBA00022574"/>
    </source>
</evidence>
<sequence length="417" mass="46611">MEKPQLICHAEKSTNFSVYDARWIPCSAKFVVLGSKPRGTGAIQLYEISEGDVKLLKETEKDKAFKCGTFGASSLRERHLATGDFDGNLNIWNVDDTTSPVYTAAAHKEIINCIDGVGGPMIGSGAPELVTGSRDGSVKVWDPRQKGKPVATMEPAEGEDRRDCWAVAFGNSYNSEERVVCAGYDNGDIKMFDLKMMTLRWEINVKNGVCGLEFDRKNIEMNKLVATTLESKFYIFDVRTQHPKKGFSYLSEKAHKSTVWTVRHLPQNREIFVTCGGGGTLCLWNNYPEKRTKEDGDGDLVGVAGSVSLLQNVTLSSQPISSFDWSPDKQGLAVCTAFDQTVRWELSLYEVTGRYPDHIITAQRSVSVHLVGISETGGEDVKRRWQRDERNQCSMKCRFPKLSERNDAISMQQPMTY</sequence>
<keyword evidence="5" id="KW-0677">Repeat</keyword>
<dbReference type="PANTHER" id="PTHR10971">
    <property type="entry name" value="MRNA EXPORT FACTOR AND BUB3"/>
    <property type="match status" value="1"/>
</dbReference>
<protein>
    <recommendedName>
        <fullName evidence="7">Dynein axonemal assembly factor 10</fullName>
    </recommendedName>
    <alternativeName>
        <fullName evidence="8">WD repeat-containing protein 92</fullName>
    </alternativeName>
</protein>
<dbReference type="InterPro" id="IPR001680">
    <property type="entry name" value="WD40_rpt"/>
</dbReference>
<dbReference type="InterPro" id="IPR036322">
    <property type="entry name" value="WD40_repeat_dom_sf"/>
</dbReference>
<dbReference type="Pfam" id="PF00400">
    <property type="entry name" value="WD40"/>
    <property type="match status" value="3"/>
</dbReference>
<dbReference type="AlphaFoldDB" id="A0A7R9E5D4"/>
<evidence type="ECO:0000256" key="1">
    <source>
        <dbReference type="ARBA" id="ARBA00004496"/>
    </source>
</evidence>
<evidence type="ECO:0000256" key="2">
    <source>
        <dbReference type="ARBA" id="ARBA00022490"/>
    </source>
</evidence>
<dbReference type="GO" id="GO:0005737">
    <property type="term" value="C:cytoplasm"/>
    <property type="evidence" value="ECO:0007669"/>
    <property type="project" value="UniProtKB-SubCell"/>
</dbReference>
<gene>
    <name evidence="10" type="ORF">TMSB3V08_LOCUS3455</name>
</gene>
<comment type="function">
    <text evidence="6">Key assembly factor specifically required for the stability of axonemal dynein heavy chains in cytoplasm.</text>
</comment>
<evidence type="ECO:0000256" key="9">
    <source>
        <dbReference type="PROSITE-ProRule" id="PRU00221"/>
    </source>
</evidence>
<dbReference type="Gene3D" id="2.130.10.10">
    <property type="entry name" value="YVTN repeat-like/Quinoprotein amine dehydrogenase"/>
    <property type="match status" value="1"/>
</dbReference>
<feature type="repeat" description="WD" evidence="9">
    <location>
        <begin position="129"/>
        <end position="142"/>
    </location>
</feature>
<evidence type="ECO:0000256" key="6">
    <source>
        <dbReference type="ARBA" id="ARBA00037430"/>
    </source>
</evidence>
<comment type="subcellular location">
    <subcellularLocation>
        <location evidence="1">Cytoplasm</location>
    </subcellularLocation>
</comment>
<name>A0A7R9E5D4_9NEOP</name>
<evidence type="ECO:0000256" key="8">
    <source>
        <dbReference type="ARBA" id="ARBA00041547"/>
    </source>
</evidence>
<dbReference type="FunFam" id="2.130.10.10:FF:000258">
    <property type="entry name" value="WD repeat-containing protein 92"/>
    <property type="match status" value="1"/>
</dbReference>
<evidence type="ECO:0000256" key="5">
    <source>
        <dbReference type="ARBA" id="ARBA00022737"/>
    </source>
</evidence>
<dbReference type="EMBL" id="OB793223">
    <property type="protein sequence ID" value="CAD7426577.1"/>
    <property type="molecule type" value="Genomic_DNA"/>
</dbReference>
<dbReference type="GO" id="GO:0006915">
    <property type="term" value="P:apoptotic process"/>
    <property type="evidence" value="ECO:0007669"/>
    <property type="project" value="UniProtKB-KW"/>
</dbReference>
<dbReference type="PROSITE" id="PS50082">
    <property type="entry name" value="WD_REPEATS_2"/>
    <property type="match status" value="1"/>
</dbReference>
<evidence type="ECO:0000313" key="10">
    <source>
        <dbReference type="EMBL" id="CAD7426577.1"/>
    </source>
</evidence>
<evidence type="ECO:0000256" key="4">
    <source>
        <dbReference type="ARBA" id="ARBA00022703"/>
    </source>
</evidence>
<keyword evidence="4" id="KW-0053">Apoptosis</keyword>
<dbReference type="SUPFAM" id="SSF50978">
    <property type="entry name" value="WD40 repeat-like"/>
    <property type="match status" value="1"/>
</dbReference>
<keyword evidence="3 9" id="KW-0853">WD repeat</keyword>
<keyword evidence="2" id="KW-0963">Cytoplasm</keyword>
<evidence type="ECO:0000256" key="7">
    <source>
        <dbReference type="ARBA" id="ARBA00039643"/>
    </source>
</evidence>
<proteinExistence type="predicted"/>
<accession>A0A7R9E5D4</accession>
<dbReference type="InterPro" id="IPR015943">
    <property type="entry name" value="WD40/YVTN_repeat-like_dom_sf"/>
</dbReference>